<dbReference type="GO" id="GO:0071555">
    <property type="term" value="P:cell wall organization"/>
    <property type="evidence" value="ECO:0007669"/>
    <property type="project" value="UniProtKB-UniRule"/>
</dbReference>
<dbReference type="FunFam" id="2.40.440.10:FF:000005">
    <property type="entry name" value="L,D-transpeptidase 2"/>
    <property type="match status" value="1"/>
</dbReference>
<evidence type="ECO:0000313" key="17">
    <source>
        <dbReference type="Proteomes" id="UP001223646"/>
    </source>
</evidence>
<evidence type="ECO:0000256" key="3">
    <source>
        <dbReference type="ARBA" id="ARBA00022679"/>
    </source>
</evidence>
<keyword evidence="3" id="KW-0808">Transferase</keyword>
<evidence type="ECO:0000313" key="16">
    <source>
        <dbReference type="EMBL" id="MEO3717122.1"/>
    </source>
</evidence>
<dbReference type="CDD" id="cd16913">
    <property type="entry name" value="YkuD_like"/>
    <property type="match status" value="1"/>
</dbReference>
<organism evidence="16 17">
    <name type="scientific">Corynebacterium amycolatum</name>
    <dbReference type="NCBI Taxonomy" id="43765"/>
    <lineage>
        <taxon>Bacteria</taxon>
        <taxon>Bacillati</taxon>
        <taxon>Actinomycetota</taxon>
        <taxon>Actinomycetes</taxon>
        <taxon>Mycobacteriales</taxon>
        <taxon>Corynebacteriaceae</taxon>
        <taxon>Corynebacterium</taxon>
    </lineage>
</organism>
<dbReference type="AlphaFoldDB" id="A0AAW9SIU5"/>
<reference evidence="16" key="2">
    <citation type="submission" date="2024-05" db="EMBL/GenBank/DDBJ databases">
        <authorList>
            <person name="Wolfe A."/>
        </authorList>
    </citation>
    <scope>NUCLEOTIDE SEQUENCE</scope>
    <source>
        <strain evidence="16">UMB1064</strain>
    </source>
</reference>
<dbReference type="RefSeq" id="WP_048734860.1">
    <property type="nucleotide sequence ID" value="NZ_JAFJMG010000049.1"/>
</dbReference>
<dbReference type="InterPro" id="IPR005490">
    <property type="entry name" value="LD_TPept_cat_dom"/>
</dbReference>
<evidence type="ECO:0000256" key="14">
    <source>
        <dbReference type="SAM" id="SignalP"/>
    </source>
</evidence>
<comment type="caution">
    <text evidence="16">The sequence shown here is derived from an EMBL/GenBank/DDBJ whole genome shotgun (WGS) entry which is preliminary data.</text>
</comment>
<dbReference type="GO" id="GO:0071972">
    <property type="term" value="F:peptidoglycan L,D-transpeptidase activity"/>
    <property type="evidence" value="ECO:0007669"/>
    <property type="project" value="TreeGrafter"/>
</dbReference>
<comment type="pathway">
    <text evidence="12">Glycan biosynthesis.</text>
</comment>
<evidence type="ECO:0000256" key="7">
    <source>
        <dbReference type="ARBA" id="ARBA00023136"/>
    </source>
</evidence>
<reference evidence="16" key="1">
    <citation type="submission" date="2023-05" db="EMBL/GenBank/DDBJ databases">
        <authorList>
            <person name="Du J."/>
        </authorList>
    </citation>
    <scope>NUCLEOTIDE SEQUENCE</scope>
    <source>
        <strain evidence="16">UMB1064</strain>
    </source>
</reference>
<dbReference type="PROSITE" id="PS51257">
    <property type="entry name" value="PROKAR_LIPOPROTEIN"/>
    <property type="match status" value="1"/>
</dbReference>
<evidence type="ECO:0000256" key="6">
    <source>
        <dbReference type="ARBA" id="ARBA00022984"/>
    </source>
</evidence>
<evidence type="ECO:0000256" key="13">
    <source>
        <dbReference type="PROSITE-ProRule" id="PRU01373"/>
    </source>
</evidence>
<evidence type="ECO:0000256" key="8">
    <source>
        <dbReference type="ARBA" id="ARBA00023139"/>
    </source>
</evidence>
<dbReference type="EMBL" id="JASOOY020000020">
    <property type="protein sequence ID" value="MEO3717122.1"/>
    <property type="molecule type" value="Genomic_DNA"/>
</dbReference>
<dbReference type="GO" id="GO:0008360">
    <property type="term" value="P:regulation of cell shape"/>
    <property type="evidence" value="ECO:0007669"/>
    <property type="project" value="UniProtKB-UniRule"/>
</dbReference>
<evidence type="ECO:0000256" key="10">
    <source>
        <dbReference type="ARBA" id="ARBA00023315"/>
    </source>
</evidence>
<dbReference type="InterPro" id="IPR050979">
    <property type="entry name" value="LD-transpeptidase"/>
</dbReference>
<keyword evidence="4 14" id="KW-0732">Signal</keyword>
<dbReference type="InterPro" id="IPR041280">
    <property type="entry name" value="Big_10"/>
</dbReference>
<dbReference type="SUPFAM" id="SSF141523">
    <property type="entry name" value="L,D-transpeptidase catalytic domain-like"/>
    <property type="match status" value="1"/>
</dbReference>
<dbReference type="Pfam" id="PF03734">
    <property type="entry name" value="YkuD"/>
    <property type="match status" value="1"/>
</dbReference>
<keyword evidence="5 13" id="KW-0133">Cell shape</keyword>
<feature type="chain" id="PRO_5044015762" evidence="14">
    <location>
        <begin position="23"/>
        <end position="389"/>
    </location>
</feature>
<feature type="signal peptide" evidence="14">
    <location>
        <begin position="1"/>
        <end position="22"/>
    </location>
</feature>
<dbReference type="InterPro" id="IPR038063">
    <property type="entry name" value="Transpep_catalytic_dom"/>
</dbReference>
<keyword evidence="2" id="KW-1003">Cell membrane</keyword>
<protein>
    <submittedName>
        <fullName evidence="16">Ig-like domain-containing protein</fullName>
    </submittedName>
</protein>
<feature type="domain" description="L,D-TPase catalytic" evidence="15">
    <location>
        <begin position="231"/>
        <end position="355"/>
    </location>
</feature>
<keyword evidence="9" id="KW-0449">Lipoprotein</keyword>
<evidence type="ECO:0000256" key="5">
    <source>
        <dbReference type="ARBA" id="ARBA00022960"/>
    </source>
</evidence>
<evidence type="ECO:0000256" key="2">
    <source>
        <dbReference type="ARBA" id="ARBA00022475"/>
    </source>
</evidence>
<evidence type="ECO:0000259" key="15">
    <source>
        <dbReference type="PROSITE" id="PS52029"/>
    </source>
</evidence>
<dbReference type="GO" id="GO:0005576">
    <property type="term" value="C:extracellular region"/>
    <property type="evidence" value="ECO:0007669"/>
    <property type="project" value="TreeGrafter"/>
</dbReference>
<feature type="active site" description="Proton donor/acceptor" evidence="13">
    <location>
        <position position="313"/>
    </location>
</feature>
<comment type="pathway">
    <text evidence="1 13">Cell wall biogenesis; peptidoglycan biosynthesis.</text>
</comment>
<evidence type="ECO:0000256" key="9">
    <source>
        <dbReference type="ARBA" id="ARBA00023288"/>
    </source>
</evidence>
<gene>
    <name evidence="16" type="ORF">QP460_005915</name>
</gene>
<keyword evidence="10" id="KW-0012">Acyltransferase</keyword>
<evidence type="ECO:0000256" key="11">
    <source>
        <dbReference type="ARBA" id="ARBA00023316"/>
    </source>
</evidence>
<dbReference type="PANTHER" id="PTHR30582">
    <property type="entry name" value="L,D-TRANSPEPTIDASE"/>
    <property type="match status" value="1"/>
</dbReference>
<dbReference type="CDD" id="cd13432">
    <property type="entry name" value="LDT_IgD_like_2"/>
    <property type="match status" value="1"/>
</dbReference>
<keyword evidence="8" id="KW-0564">Palmitate</keyword>
<dbReference type="GO" id="GO:0018104">
    <property type="term" value="P:peptidoglycan-protein cross-linking"/>
    <property type="evidence" value="ECO:0007669"/>
    <property type="project" value="TreeGrafter"/>
</dbReference>
<feature type="active site" description="Nucleophile" evidence="13">
    <location>
        <position position="331"/>
    </location>
</feature>
<dbReference type="Gene3D" id="2.60.40.3780">
    <property type="match status" value="1"/>
</dbReference>
<keyword evidence="7" id="KW-0472">Membrane</keyword>
<dbReference type="PROSITE" id="PS52029">
    <property type="entry name" value="LD_TPASE"/>
    <property type="match status" value="1"/>
</dbReference>
<proteinExistence type="predicted"/>
<dbReference type="GO" id="GO:0016746">
    <property type="term" value="F:acyltransferase activity"/>
    <property type="evidence" value="ECO:0007669"/>
    <property type="project" value="UniProtKB-KW"/>
</dbReference>
<dbReference type="PANTHER" id="PTHR30582:SF2">
    <property type="entry name" value="L,D-TRANSPEPTIDASE YCIB-RELATED"/>
    <property type="match status" value="1"/>
</dbReference>
<evidence type="ECO:0000256" key="1">
    <source>
        <dbReference type="ARBA" id="ARBA00004752"/>
    </source>
</evidence>
<dbReference type="Gene3D" id="2.60.40.3710">
    <property type="match status" value="1"/>
</dbReference>
<keyword evidence="11 13" id="KW-0961">Cell wall biogenesis/degradation</keyword>
<evidence type="ECO:0000256" key="4">
    <source>
        <dbReference type="ARBA" id="ARBA00022729"/>
    </source>
</evidence>
<sequence length="389" mass="42006">MRQSFKRLSMAVVTFAATISLAACTVGGDNAEQQEAEKPDVGLVASVKDDATDVSVVDPISVQVEEGHRLDKVVMTNPEGKEVKGKLDSSGTKWTTAEPLGYSKTYEINATSGTEKLATSFTTVEPTSQVNGYLSPLDGSTVGVGQTIAVKFSAGISDRKAAEEAIKVTTEPKVEGAFYWLNNSEVRWRPKEYWKPGTKVTVKSDIYGTDLGDDMYGAESAETSFTIGDEVIAIADDATKTMVIKKNGEVVNSMPISMGSNVHPTPNGQYIIGDRNETMVMDSRTYGLSLENGGYVTPVNYATQMSYSGIYVHGAPWSTWAQGSVNQSHGCINVTDANAKWFLDNTKRGDIVIVKNTIGETLSGVDGLGDWNIPWETWKKGNADETSSW</sequence>
<evidence type="ECO:0000256" key="12">
    <source>
        <dbReference type="ARBA" id="ARBA00060592"/>
    </source>
</evidence>
<keyword evidence="6 13" id="KW-0573">Peptidoglycan synthesis</keyword>
<dbReference type="Proteomes" id="UP001223646">
    <property type="component" value="Unassembled WGS sequence"/>
</dbReference>
<name>A0AAW9SIU5_CORAY</name>
<accession>A0AAW9SIU5</accession>
<dbReference type="Gene3D" id="2.40.440.10">
    <property type="entry name" value="L,D-transpeptidase catalytic domain-like"/>
    <property type="match status" value="1"/>
</dbReference>
<dbReference type="Pfam" id="PF17964">
    <property type="entry name" value="Big_10"/>
    <property type="match status" value="1"/>
</dbReference>